<sequence>MATTDALTGLANRVRLRDVVNGLTDRSAHDPRPVAILLIDLDDFKPVNDRLGHEAGDELLVAFARILRREVRGGDLCARLGGDEFAVVLSDTPSATEASAVARRILDALGPPVPVSGQLIGIRASIGVAFSVDGAQTGDLMRQADVAMYEAKRGKSLGWCLYEPGMGEARQAQAQLEAELENALLDDELVVYYQPVVSLATGTASGVEALVRWQHPRDGLLTPAQFLPLAEGGDLIERIDAWVMRRAARDVRSWQQSLPAGRGLHLNVNFSPARLQRPDLVAEVLDELAAAGLDPHDLVLEVTETAVLEVGRAGPHLAQLRARGIRVALDDFGTGYSSLARLVQVPVDILKLDRCFVHDGHETGPSVAIAQAVAGLGRALGLDTVAEGIETAEQAEQMRVLGYAGAQGYHFSRPVPAAELTRWLTGERVRPAGP</sequence>
<dbReference type="CDD" id="cd01948">
    <property type="entry name" value="EAL"/>
    <property type="match status" value="1"/>
</dbReference>
<dbReference type="Gene3D" id="3.20.20.450">
    <property type="entry name" value="EAL domain"/>
    <property type="match status" value="1"/>
</dbReference>
<dbReference type="InterPro" id="IPR052155">
    <property type="entry name" value="Biofilm_reg_signaling"/>
</dbReference>
<dbReference type="Proteomes" id="UP001235712">
    <property type="component" value="Unassembled WGS sequence"/>
</dbReference>
<dbReference type="Pfam" id="PF00990">
    <property type="entry name" value="GGDEF"/>
    <property type="match status" value="1"/>
</dbReference>
<dbReference type="PANTHER" id="PTHR44757:SF2">
    <property type="entry name" value="BIOFILM ARCHITECTURE MAINTENANCE PROTEIN MBAA"/>
    <property type="match status" value="1"/>
</dbReference>
<dbReference type="SUPFAM" id="SSF141868">
    <property type="entry name" value="EAL domain-like"/>
    <property type="match status" value="1"/>
</dbReference>
<dbReference type="SUPFAM" id="SSF55073">
    <property type="entry name" value="Nucleotide cyclase"/>
    <property type="match status" value="1"/>
</dbReference>
<dbReference type="Pfam" id="PF00563">
    <property type="entry name" value="EAL"/>
    <property type="match status" value="1"/>
</dbReference>
<reference evidence="3 4" key="1">
    <citation type="submission" date="2023-07" db="EMBL/GenBank/DDBJ databases">
        <title>Sequencing the genomes of 1000 actinobacteria strains.</title>
        <authorList>
            <person name="Klenk H.-P."/>
        </authorList>
    </citation>
    <scope>NUCLEOTIDE SEQUENCE [LARGE SCALE GENOMIC DNA]</scope>
    <source>
        <strain evidence="3 4">DSM 44388</strain>
    </source>
</reference>
<evidence type="ECO:0000313" key="3">
    <source>
        <dbReference type="EMBL" id="MDP9831197.1"/>
    </source>
</evidence>
<keyword evidence="4" id="KW-1185">Reference proteome</keyword>
<evidence type="ECO:0000313" key="4">
    <source>
        <dbReference type="Proteomes" id="UP001235712"/>
    </source>
</evidence>
<organism evidence="3 4">
    <name type="scientific">Kineosporia succinea</name>
    <dbReference type="NCBI Taxonomy" id="84632"/>
    <lineage>
        <taxon>Bacteria</taxon>
        <taxon>Bacillati</taxon>
        <taxon>Actinomycetota</taxon>
        <taxon>Actinomycetes</taxon>
        <taxon>Kineosporiales</taxon>
        <taxon>Kineosporiaceae</taxon>
        <taxon>Kineosporia</taxon>
    </lineage>
</organism>
<dbReference type="PROSITE" id="PS50887">
    <property type="entry name" value="GGDEF"/>
    <property type="match status" value="1"/>
</dbReference>
<comment type="caution">
    <text evidence="3">The sequence shown here is derived from an EMBL/GenBank/DDBJ whole genome shotgun (WGS) entry which is preliminary data.</text>
</comment>
<dbReference type="InterPro" id="IPR000160">
    <property type="entry name" value="GGDEF_dom"/>
</dbReference>
<name>A0ABT9PFG1_9ACTN</name>
<feature type="domain" description="EAL" evidence="1">
    <location>
        <begin position="173"/>
        <end position="428"/>
    </location>
</feature>
<protein>
    <submittedName>
        <fullName evidence="3">Diguanylate cyclase (GGDEF)-like protein</fullName>
    </submittedName>
</protein>
<dbReference type="InterPro" id="IPR035919">
    <property type="entry name" value="EAL_sf"/>
</dbReference>
<dbReference type="PANTHER" id="PTHR44757">
    <property type="entry name" value="DIGUANYLATE CYCLASE DGCP"/>
    <property type="match status" value="1"/>
</dbReference>
<dbReference type="PROSITE" id="PS50883">
    <property type="entry name" value="EAL"/>
    <property type="match status" value="1"/>
</dbReference>
<dbReference type="EMBL" id="JAUSQZ010000001">
    <property type="protein sequence ID" value="MDP9831197.1"/>
    <property type="molecule type" value="Genomic_DNA"/>
</dbReference>
<dbReference type="SMART" id="SM00052">
    <property type="entry name" value="EAL"/>
    <property type="match status" value="1"/>
</dbReference>
<evidence type="ECO:0000259" key="2">
    <source>
        <dbReference type="PROSITE" id="PS50887"/>
    </source>
</evidence>
<dbReference type="NCBIfam" id="TIGR00254">
    <property type="entry name" value="GGDEF"/>
    <property type="match status" value="1"/>
</dbReference>
<dbReference type="RefSeq" id="WP_307250730.1">
    <property type="nucleotide sequence ID" value="NZ_JAUSQZ010000001.1"/>
</dbReference>
<dbReference type="InterPro" id="IPR001633">
    <property type="entry name" value="EAL_dom"/>
</dbReference>
<proteinExistence type="predicted"/>
<dbReference type="InterPro" id="IPR043128">
    <property type="entry name" value="Rev_trsase/Diguanyl_cyclase"/>
</dbReference>
<gene>
    <name evidence="3" type="ORF">J2S57_006946</name>
</gene>
<feature type="domain" description="GGDEF" evidence="2">
    <location>
        <begin position="32"/>
        <end position="164"/>
    </location>
</feature>
<dbReference type="InterPro" id="IPR029787">
    <property type="entry name" value="Nucleotide_cyclase"/>
</dbReference>
<accession>A0ABT9PFG1</accession>
<dbReference type="CDD" id="cd01949">
    <property type="entry name" value="GGDEF"/>
    <property type="match status" value="1"/>
</dbReference>
<dbReference type="Gene3D" id="3.30.70.270">
    <property type="match status" value="1"/>
</dbReference>
<dbReference type="SMART" id="SM00267">
    <property type="entry name" value="GGDEF"/>
    <property type="match status" value="1"/>
</dbReference>
<evidence type="ECO:0000259" key="1">
    <source>
        <dbReference type="PROSITE" id="PS50883"/>
    </source>
</evidence>